<feature type="coiled-coil region" evidence="1">
    <location>
        <begin position="67"/>
        <end position="94"/>
    </location>
</feature>
<dbReference type="Pfam" id="PF10504">
    <property type="entry name" value="DUF2452"/>
    <property type="match status" value="1"/>
</dbReference>
<dbReference type="PANTHER" id="PTHR14553">
    <property type="entry name" value="UNCHARACTERIZED PROTEIN C1ORF50"/>
    <property type="match status" value="1"/>
</dbReference>
<protein>
    <submittedName>
        <fullName evidence="3">DUF2452 domain-containing protein</fullName>
    </submittedName>
</protein>
<evidence type="ECO:0000313" key="3">
    <source>
        <dbReference type="WBParaSite" id="SMUV_0000357201-mRNA-1"/>
    </source>
</evidence>
<reference evidence="3" key="1">
    <citation type="submission" date="2017-02" db="UniProtKB">
        <authorList>
            <consortium name="WormBaseParasite"/>
        </authorList>
    </citation>
    <scope>IDENTIFICATION</scope>
</reference>
<organism evidence="2 3">
    <name type="scientific">Syphacia muris</name>
    <dbReference type="NCBI Taxonomy" id="451379"/>
    <lineage>
        <taxon>Eukaryota</taxon>
        <taxon>Metazoa</taxon>
        <taxon>Ecdysozoa</taxon>
        <taxon>Nematoda</taxon>
        <taxon>Chromadorea</taxon>
        <taxon>Rhabditida</taxon>
        <taxon>Spirurina</taxon>
        <taxon>Oxyuridomorpha</taxon>
        <taxon>Oxyuroidea</taxon>
        <taxon>Oxyuridae</taxon>
        <taxon>Syphacia</taxon>
    </lineage>
</organism>
<dbReference type="AlphaFoldDB" id="A0A0N5AGU9"/>
<proteinExistence type="predicted"/>
<evidence type="ECO:0000313" key="2">
    <source>
        <dbReference type="Proteomes" id="UP000046393"/>
    </source>
</evidence>
<name>A0A0N5AGU9_9BILA</name>
<keyword evidence="2" id="KW-1185">Reference proteome</keyword>
<sequence>MKDSLESEQLYTVKLYKNDEKVTANLVQPTGTISASASKVESSDIVDLAKKVQEAHDFVQNRAFTRLSAIAEQIKFLRAQAEKALIEAKRDEELHNVACNFQKVPGKIYYLYQQRNGTKFFSMISPEEWGSLNENEFIAAYKLEADRSWTPESEIAKKASEYNNFGDIFLHRKTFSSISS</sequence>
<dbReference type="Proteomes" id="UP000046393">
    <property type="component" value="Unplaced"/>
</dbReference>
<accession>A0A0N5AGU9</accession>
<keyword evidence="1" id="KW-0175">Coiled coil</keyword>
<evidence type="ECO:0000256" key="1">
    <source>
        <dbReference type="SAM" id="Coils"/>
    </source>
</evidence>
<dbReference type="WBParaSite" id="SMUV_0000357201-mRNA-1">
    <property type="protein sequence ID" value="SMUV_0000357201-mRNA-1"/>
    <property type="gene ID" value="SMUV_0000357201"/>
</dbReference>
<dbReference type="InterPro" id="IPR019534">
    <property type="entry name" value="DUF2452"/>
</dbReference>
<dbReference type="PANTHER" id="PTHR14553:SF1">
    <property type="entry name" value="SIMILAR TO CHROMOSOME 1 OPEN READING FRAME 50"/>
    <property type="match status" value="1"/>
</dbReference>